<reference evidence="4" key="1">
    <citation type="submission" date="2016-10" db="EMBL/GenBank/DDBJ databases">
        <authorList>
            <person name="Varghese N."/>
            <person name="Submissions S."/>
        </authorList>
    </citation>
    <scope>NUCLEOTIDE SEQUENCE [LARGE SCALE GENOMIC DNA]</scope>
    <source>
        <strain evidence="4">DSM 23842</strain>
    </source>
</reference>
<name>A0A1H4DIK7_BIZPA</name>
<reference evidence="2 4" key="2">
    <citation type="submission" date="2016-10" db="EMBL/GenBank/DDBJ databases">
        <authorList>
            <person name="de Groot N.N."/>
        </authorList>
    </citation>
    <scope>NUCLEOTIDE SEQUENCE [LARGE SCALE GENOMIC DNA]</scope>
    <source>
        <strain evidence="2 4">DSM 23842</strain>
    </source>
</reference>
<evidence type="ECO:0000313" key="4">
    <source>
        <dbReference type="Proteomes" id="UP000198846"/>
    </source>
</evidence>
<protein>
    <submittedName>
        <fullName evidence="2">Uncharacterized protein</fullName>
    </submittedName>
</protein>
<dbReference type="EMBL" id="FNQK01000036">
    <property type="protein sequence ID" value="SEA72663.1"/>
    <property type="molecule type" value="Genomic_DNA"/>
</dbReference>
<keyword evidence="1" id="KW-1133">Transmembrane helix</keyword>
<dbReference type="OrthoDB" id="1328891at2"/>
<sequence length="258" mass="30996">MIIKVNSKKIALTIILSIAIIIIFKYIKPKYYVENTKAKNLPCKIRPYRDSIYVYIPYQLTIYNNRLSALKISSIYEGKSNGSNYGKYLLYNLENLELNDFWNPSKKLKTENNYQKNGDNAYWRIQPIIKYRNHIFPFMTRDFYYYKRHTLSNKNNRFNVKQINEDSIQKQLYTLDYNIATDISKSITDSLYKATNNKRFNVNFKSELLIRKSIRAKINNEEQEMIYLNFYDSIKGMNKEEKIKYLRKQMKLKPGDMF</sequence>
<gene>
    <name evidence="2" type="ORF">SAMN04487990_1362</name>
    <name evidence="3" type="ORF">SAMN04487990_1372</name>
</gene>
<keyword evidence="1" id="KW-0812">Transmembrane</keyword>
<dbReference type="RefSeq" id="WP_092136765.1">
    <property type="nucleotide sequence ID" value="NZ_FNQK01000036.1"/>
</dbReference>
<dbReference type="AlphaFoldDB" id="A0A1H4DIK7"/>
<evidence type="ECO:0000313" key="2">
    <source>
        <dbReference type="EMBL" id="SEA72663.1"/>
    </source>
</evidence>
<proteinExistence type="predicted"/>
<dbReference type="EMBL" id="FNQK01000037">
    <property type="protein sequence ID" value="SEA72812.1"/>
    <property type="molecule type" value="Genomic_DNA"/>
</dbReference>
<evidence type="ECO:0000256" key="1">
    <source>
        <dbReference type="SAM" id="Phobius"/>
    </source>
</evidence>
<keyword evidence="1" id="KW-0472">Membrane</keyword>
<evidence type="ECO:0000313" key="3">
    <source>
        <dbReference type="EMBL" id="SEA72812.1"/>
    </source>
</evidence>
<organism evidence="2 4">
    <name type="scientific">Bizionia paragorgiae</name>
    <dbReference type="NCBI Taxonomy" id="283786"/>
    <lineage>
        <taxon>Bacteria</taxon>
        <taxon>Pseudomonadati</taxon>
        <taxon>Bacteroidota</taxon>
        <taxon>Flavobacteriia</taxon>
        <taxon>Flavobacteriales</taxon>
        <taxon>Flavobacteriaceae</taxon>
        <taxon>Bizionia</taxon>
    </lineage>
</organism>
<feature type="transmembrane region" description="Helical" evidence="1">
    <location>
        <begin position="10"/>
        <end position="27"/>
    </location>
</feature>
<dbReference type="Proteomes" id="UP000198846">
    <property type="component" value="Unassembled WGS sequence"/>
</dbReference>
<keyword evidence="4" id="KW-1185">Reference proteome</keyword>
<accession>A0A1H4DIK7</accession>